<dbReference type="GO" id="GO:0003724">
    <property type="term" value="F:RNA helicase activity"/>
    <property type="evidence" value="ECO:0007669"/>
    <property type="project" value="UniProtKB-EC"/>
</dbReference>
<feature type="domain" description="Helicase C-terminal" evidence="13">
    <location>
        <begin position="322"/>
        <end position="470"/>
    </location>
</feature>
<dbReference type="SMART" id="SM00490">
    <property type="entry name" value="HELICc"/>
    <property type="match status" value="1"/>
</dbReference>
<dbReference type="Pfam" id="PF00270">
    <property type="entry name" value="DEAD"/>
    <property type="match status" value="1"/>
</dbReference>
<comment type="similarity">
    <text evidence="1">Belongs to the DEAD box helicase family. DDX4/VASA subfamily.</text>
</comment>
<evidence type="ECO:0000259" key="14">
    <source>
        <dbReference type="PROSITE" id="PS51195"/>
    </source>
</evidence>
<evidence type="ECO:0000256" key="3">
    <source>
        <dbReference type="ARBA" id="ARBA00022741"/>
    </source>
</evidence>
<dbReference type="InterPro" id="IPR001650">
    <property type="entry name" value="Helicase_C-like"/>
</dbReference>
<gene>
    <name evidence="15" type="primary">ddx4</name>
</gene>
<evidence type="ECO:0000256" key="7">
    <source>
        <dbReference type="ARBA" id="ARBA00023254"/>
    </source>
</evidence>
<evidence type="ECO:0000313" key="16">
    <source>
        <dbReference type="Proteomes" id="UP000694568"/>
    </source>
</evidence>
<evidence type="ECO:0000256" key="11">
    <source>
        <dbReference type="RuleBase" id="RU000492"/>
    </source>
</evidence>
<dbReference type="InterPro" id="IPR014014">
    <property type="entry name" value="RNA_helicase_DEAD_Q_motif"/>
</dbReference>
<dbReference type="PROSITE" id="PS51192">
    <property type="entry name" value="HELICASE_ATP_BIND_1"/>
    <property type="match status" value="1"/>
</dbReference>
<organism evidence="15 16">
    <name type="scientific">Sander lucioperca</name>
    <name type="common">Pike-perch</name>
    <name type="synonym">Perca lucioperca</name>
    <dbReference type="NCBI Taxonomy" id="283035"/>
    <lineage>
        <taxon>Eukaryota</taxon>
        <taxon>Metazoa</taxon>
        <taxon>Chordata</taxon>
        <taxon>Craniata</taxon>
        <taxon>Vertebrata</taxon>
        <taxon>Euteleostomi</taxon>
        <taxon>Actinopterygii</taxon>
        <taxon>Neopterygii</taxon>
        <taxon>Teleostei</taxon>
        <taxon>Neoteleostei</taxon>
        <taxon>Acanthomorphata</taxon>
        <taxon>Eupercaria</taxon>
        <taxon>Perciformes</taxon>
        <taxon>Percoidei</taxon>
        <taxon>Percidae</taxon>
        <taxon>Luciopercinae</taxon>
        <taxon>Sander</taxon>
    </lineage>
</organism>
<feature type="domain" description="Helicase ATP-binding" evidence="12">
    <location>
        <begin position="114"/>
        <end position="297"/>
    </location>
</feature>
<sequence length="574" mass="63733">TKQNGEAQITTHKGRVVVPYEQVILTQLKKLTVLLQVTTACRSFFSFLVCFICNGLSKASRLQITFQLCGFSQSIKSILRSPSTFDEAALCESLRKNVNKSGYVKPTPVQKHGIPIISAGRDLMACAQTGSGKTAAFLLPILQQLMADGVAASSFSELQEPEAIIVAPTRELINQIYLEARKFAYGTCVRPVVVYGGVSTGHQIRDILRGCNVLCGTPGRLLDMIGRGKVGLSKLQYLVLDEADRMLDMGFEPDMRRLVGFPEMPSKENRQTLMFSATYPEDIQRMAADFLKTDYLFLAVGVVGGACSDVEQTFIQVTKFSKREQLLDFLRTTGTERTMVFVETKRQADFIATYLCQEKVLTTSIHGDREQREREQALADFRSGKCPVLVATSVAARGLDIQDVQHVVNFDLPNNIDDYVHRIGRTGRCGNIGKAVSFYDPEADGQLARSLVTILSKAQQEVPSWLEESAFSGPGATGFNPSRKGFASTDSRKVTGLTILSYSCLFCFFSPLWTICDLSLAVRPLTVSKVKVLTMQCNISYFIGLYYNPINCIKTDHLNKMFYLIQVAYSYIIF</sequence>
<keyword evidence="4 11" id="KW-0378">Hydrolase</keyword>
<evidence type="ECO:0000256" key="9">
    <source>
        <dbReference type="ARBA" id="ARBA00081176"/>
    </source>
</evidence>
<dbReference type="CDD" id="cd18787">
    <property type="entry name" value="SF2_C_DEAD"/>
    <property type="match status" value="1"/>
</dbReference>
<dbReference type="Ensembl" id="ENSSLUT00000017758.1">
    <property type="protein sequence ID" value="ENSSLUP00000017198.1"/>
    <property type="gene ID" value="ENSSLUG00000005901.1"/>
</dbReference>
<dbReference type="Pfam" id="PF00271">
    <property type="entry name" value="Helicase_C"/>
    <property type="match status" value="1"/>
</dbReference>
<evidence type="ECO:0000256" key="6">
    <source>
        <dbReference type="ARBA" id="ARBA00022840"/>
    </source>
</evidence>
<proteinExistence type="inferred from homology"/>
<dbReference type="PROSITE" id="PS51194">
    <property type="entry name" value="HELICASE_CTER"/>
    <property type="match status" value="1"/>
</dbReference>
<dbReference type="PROSITE" id="PS00039">
    <property type="entry name" value="DEAD_ATP_HELICASE"/>
    <property type="match status" value="1"/>
</dbReference>
<dbReference type="SUPFAM" id="SSF52540">
    <property type="entry name" value="P-loop containing nucleoside triphosphate hydrolases"/>
    <property type="match status" value="1"/>
</dbReference>
<evidence type="ECO:0000256" key="8">
    <source>
        <dbReference type="ARBA" id="ARBA00047984"/>
    </source>
</evidence>
<dbReference type="FunFam" id="3.40.50.300:FF:000008">
    <property type="entry name" value="ATP-dependent RNA helicase RhlB"/>
    <property type="match status" value="1"/>
</dbReference>
<evidence type="ECO:0000256" key="4">
    <source>
        <dbReference type="ARBA" id="ARBA00022801"/>
    </source>
</evidence>
<evidence type="ECO:0000256" key="10">
    <source>
        <dbReference type="PROSITE-ProRule" id="PRU00552"/>
    </source>
</evidence>
<dbReference type="InterPro" id="IPR027417">
    <property type="entry name" value="P-loop_NTPase"/>
</dbReference>
<keyword evidence="6 11" id="KW-0067">ATP-binding</keyword>
<reference evidence="15" key="2">
    <citation type="submission" date="2025-09" db="UniProtKB">
        <authorList>
            <consortium name="Ensembl"/>
        </authorList>
    </citation>
    <scope>IDENTIFICATION</scope>
</reference>
<dbReference type="InterPro" id="IPR014001">
    <property type="entry name" value="Helicase_ATP-bd"/>
</dbReference>
<feature type="domain" description="DEAD-box RNA helicase Q" evidence="14">
    <location>
        <begin position="83"/>
        <end position="111"/>
    </location>
</feature>
<evidence type="ECO:0000313" key="15">
    <source>
        <dbReference type="Ensembl" id="ENSSLUP00000017198.1"/>
    </source>
</evidence>
<evidence type="ECO:0000256" key="2">
    <source>
        <dbReference type="ARBA" id="ARBA00012552"/>
    </source>
</evidence>
<dbReference type="GO" id="GO:0016787">
    <property type="term" value="F:hydrolase activity"/>
    <property type="evidence" value="ECO:0007669"/>
    <property type="project" value="UniProtKB-KW"/>
</dbReference>
<dbReference type="PANTHER" id="PTHR47958">
    <property type="entry name" value="ATP-DEPENDENT RNA HELICASE DBP3"/>
    <property type="match status" value="1"/>
</dbReference>
<reference evidence="15" key="1">
    <citation type="submission" date="2025-08" db="UniProtKB">
        <authorList>
            <consortium name="Ensembl"/>
        </authorList>
    </citation>
    <scope>IDENTIFICATION</scope>
</reference>
<dbReference type="GO" id="GO:0051321">
    <property type="term" value="P:meiotic cell cycle"/>
    <property type="evidence" value="ECO:0007669"/>
    <property type="project" value="UniProtKB-KW"/>
</dbReference>
<dbReference type="SMART" id="SM00487">
    <property type="entry name" value="DEXDc"/>
    <property type="match status" value="1"/>
</dbReference>
<dbReference type="CDD" id="cd18052">
    <property type="entry name" value="DEADc_DDX4"/>
    <property type="match status" value="1"/>
</dbReference>
<evidence type="ECO:0000256" key="5">
    <source>
        <dbReference type="ARBA" id="ARBA00022806"/>
    </source>
</evidence>
<dbReference type="AlphaFoldDB" id="A0A8C9Y126"/>
<evidence type="ECO:0000259" key="13">
    <source>
        <dbReference type="PROSITE" id="PS51194"/>
    </source>
</evidence>
<dbReference type="EC" id="3.6.4.13" evidence="2"/>
<keyword evidence="5 11" id="KW-0347">Helicase</keyword>
<dbReference type="GeneTree" id="ENSGT00940000157507"/>
<dbReference type="PROSITE" id="PS51195">
    <property type="entry name" value="Q_MOTIF"/>
    <property type="match status" value="1"/>
</dbReference>
<dbReference type="InterPro" id="IPR011545">
    <property type="entry name" value="DEAD/DEAH_box_helicase_dom"/>
</dbReference>
<evidence type="ECO:0000259" key="12">
    <source>
        <dbReference type="PROSITE" id="PS51192"/>
    </source>
</evidence>
<keyword evidence="3 11" id="KW-0547">Nucleotide-binding</keyword>
<dbReference type="Gene3D" id="3.40.50.300">
    <property type="entry name" value="P-loop containing nucleotide triphosphate hydrolases"/>
    <property type="match status" value="2"/>
</dbReference>
<dbReference type="GO" id="GO:0005524">
    <property type="term" value="F:ATP binding"/>
    <property type="evidence" value="ECO:0007669"/>
    <property type="project" value="UniProtKB-KW"/>
</dbReference>
<evidence type="ECO:0000256" key="1">
    <source>
        <dbReference type="ARBA" id="ARBA00010132"/>
    </source>
</evidence>
<dbReference type="InterPro" id="IPR000629">
    <property type="entry name" value="RNA-helicase_DEAD-box_CS"/>
</dbReference>
<comment type="catalytic activity">
    <reaction evidence="8">
        <text>ATP + H2O = ADP + phosphate + H(+)</text>
        <dbReference type="Rhea" id="RHEA:13065"/>
        <dbReference type="ChEBI" id="CHEBI:15377"/>
        <dbReference type="ChEBI" id="CHEBI:15378"/>
        <dbReference type="ChEBI" id="CHEBI:30616"/>
        <dbReference type="ChEBI" id="CHEBI:43474"/>
        <dbReference type="ChEBI" id="CHEBI:456216"/>
        <dbReference type="EC" id="3.6.4.13"/>
    </reaction>
</comment>
<dbReference type="FunFam" id="3.40.50.300:FF:000397">
    <property type="entry name" value="Probable ATP-dependent RNA helicase DDX4"/>
    <property type="match status" value="1"/>
</dbReference>
<keyword evidence="16" id="KW-1185">Reference proteome</keyword>
<name>A0A8C9Y126_SANLU</name>
<protein>
    <recommendedName>
        <fullName evidence="2">RNA helicase</fullName>
        <ecNumber evidence="2">3.6.4.13</ecNumber>
    </recommendedName>
    <alternativeName>
        <fullName evidence="9">DEAD box protein 4</fullName>
    </alternativeName>
</protein>
<dbReference type="Proteomes" id="UP000694568">
    <property type="component" value="Unplaced"/>
</dbReference>
<accession>A0A8C9Y126</accession>
<dbReference type="GO" id="GO:0003676">
    <property type="term" value="F:nucleic acid binding"/>
    <property type="evidence" value="ECO:0007669"/>
    <property type="project" value="InterPro"/>
</dbReference>
<keyword evidence="7" id="KW-0469">Meiosis</keyword>
<feature type="short sequence motif" description="Q motif" evidence="10">
    <location>
        <begin position="83"/>
        <end position="111"/>
    </location>
</feature>